<feature type="transmembrane region" description="Helical" evidence="14">
    <location>
        <begin position="140"/>
        <end position="161"/>
    </location>
</feature>
<evidence type="ECO:0000313" key="16">
    <source>
        <dbReference type="Ensembl" id="ENSCPOP00000000100.3"/>
    </source>
</evidence>
<evidence type="ECO:0000256" key="8">
    <source>
        <dbReference type="ARBA" id="ARBA00022989"/>
    </source>
</evidence>
<evidence type="ECO:0000256" key="4">
    <source>
        <dbReference type="ARBA" id="ARBA00022475"/>
    </source>
</evidence>
<evidence type="ECO:0000256" key="12">
    <source>
        <dbReference type="ARBA" id="ARBA00023224"/>
    </source>
</evidence>
<accession>H0UT74</accession>
<dbReference type="STRING" id="10141.ENSCPOP00000000100"/>
<evidence type="ECO:0000256" key="2">
    <source>
        <dbReference type="ARBA" id="ARBA00004651"/>
    </source>
</evidence>
<feature type="transmembrane region" description="Helical" evidence="14">
    <location>
        <begin position="196"/>
        <end position="220"/>
    </location>
</feature>
<comment type="function">
    <text evidence="1">Odorant receptor.</text>
</comment>
<evidence type="ECO:0000256" key="6">
    <source>
        <dbReference type="ARBA" id="ARBA00022692"/>
    </source>
</evidence>
<dbReference type="GO" id="GO:0004930">
    <property type="term" value="F:G protein-coupled receptor activity"/>
    <property type="evidence" value="ECO:0007669"/>
    <property type="project" value="UniProtKB-KW"/>
</dbReference>
<evidence type="ECO:0000256" key="7">
    <source>
        <dbReference type="ARBA" id="ARBA00022725"/>
    </source>
</evidence>
<feature type="transmembrane region" description="Helical" evidence="14">
    <location>
        <begin position="241"/>
        <end position="259"/>
    </location>
</feature>
<keyword evidence="17" id="KW-1185">Reference proteome</keyword>
<dbReference type="PANTHER" id="PTHR26452">
    <property type="entry name" value="OLFACTORY RECEPTOR"/>
    <property type="match status" value="1"/>
</dbReference>
<comment type="subcellular location">
    <subcellularLocation>
        <location evidence="2 14">Cell membrane</location>
        <topology evidence="2 14">Multi-pass membrane protein</topology>
    </subcellularLocation>
</comment>
<evidence type="ECO:0000313" key="17">
    <source>
        <dbReference type="Proteomes" id="UP000005447"/>
    </source>
</evidence>
<protein>
    <recommendedName>
        <fullName evidence="14">Olfactory receptor</fullName>
    </recommendedName>
</protein>
<keyword evidence="7 14" id="KW-0552">Olfaction</keyword>
<evidence type="ECO:0000256" key="5">
    <source>
        <dbReference type="ARBA" id="ARBA00022606"/>
    </source>
</evidence>
<dbReference type="HOGENOM" id="CLU_012526_0_1_1"/>
<dbReference type="GeneTree" id="ENSGT01050000244828"/>
<dbReference type="InterPro" id="IPR017452">
    <property type="entry name" value="GPCR_Rhodpsn_7TM"/>
</dbReference>
<evidence type="ECO:0000256" key="14">
    <source>
        <dbReference type="RuleBase" id="RU363047"/>
    </source>
</evidence>
<feature type="domain" description="G-protein coupled receptors family 1 profile" evidence="15">
    <location>
        <begin position="33"/>
        <end position="289"/>
    </location>
</feature>
<dbReference type="VEuPathDB" id="HostDB:ENSCPOG00000000113"/>
<reference evidence="17" key="1">
    <citation type="journal article" date="2011" name="Nature">
        <title>A high-resolution map of human evolutionary constraint using 29 mammals.</title>
        <authorList>
            <person name="Lindblad-Toh K."/>
            <person name="Garber M."/>
            <person name="Zuk O."/>
            <person name="Lin M.F."/>
            <person name="Parker B.J."/>
            <person name="Washietl S."/>
            <person name="Kheradpour P."/>
            <person name="Ernst J."/>
            <person name="Jordan G."/>
            <person name="Mauceli E."/>
            <person name="Ward L.D."/>
            <person name="Lowe C.B."/>
            <person name="Holloway A.K."/>
            <person name="Clamp M."/>
            <person name="Gnerre S."/>
            <person name="Alfoldi J."/>
            <person name="Beal K."/>
            <person name="Chang J."/>
            <person name="Clawson H."/>
            <person name="Cuff J."/>
            <person name="Di Palma F."/>
            <person name="Fitzgerald S."/>
            <person name="Flicek P."/>
            <person name="Guttman M."/>
            <person name="Hubisz M.J."/>
            <person name="Jaffe D.B."/>
            <person name="Jungreis I."/>
            <person name="Kent W.J."/>
            <person name="Kostka D."/>
            <person name="Lara M."/>
            <person name="Martins A.L."/>
            <person name="Massingham T."/>
            <person name="Moltke I."/>
            <person name="Raney B.J."/>
            <person name="Rasmussen M.D."/>
            <person name="Robinson J."/>
            <person name="Stark A."/>
            <person name="Vilella A.J."/>
            <person name="Wen J."/>
            <person name="Xie X."/>
            <person name="Zody M.C."/>
            <person name="Baldwin J."/>
            <person name="Bloom T."/>
            <person name="Chin C.W."/>
            <person name="Heiman D."/>
            <person name="Nicol R."/>
            <person name="Nusbaum C."/>
            <person name="Young S."/>
            <person name="Wilkinson J."/>
            <person name="Worley K.C."/>
            <person name="Kovar C.L."/>
            <person name="Muzny D.M."/>
            <person name="Gibbs R.A."/>
            <person name="Cree A."/>
            <person name="Dihn H.H."/>
            <person name="Fowler G."/>
            <person name="Jhangiani S."/>
            <person name="Joshi V."/>
            <person name="Lee S."/>
            <person name="Lewis L.R."/>
            <person name="Nazareth L.V."/>
            <person name="Okwuonu G."/>
            <person name="Santibanez J."/>
            <person name="Warren W.C."/>
            <person name="Mardis E.R."/>
            <person name="Weinstock G.M."/>
            <person name="Wilson R.K."/>
            <person name="Delehaunty K."/>
            <person name="Dooling D."/>
            <person name="Fronik C."/>
            <person name="Fulton L."/>
            <person name="Fulton B."/>
            <person name="Graves T."/>
            <person name="Minx P."/>
            <person name="Sodergren E."/>
            <person name="Birney E."/>
            <person name="Margulies E.H."/>
            <person name="Herrero J."/>
            <person name="Green E.D."/>
            <person name="Haussler D."/>
            <person name="Siepel A."/>
            <person name="Goldman N."/>
            <person name="Pollard K.S."/>
            <person name="Pedersen J.S."/>
            <person name="Lander E.S."/>
            <person name="Kellis M."/>
        </authorList>
    </citation>
    <scope>NUCLEOTIDE SEQUENCE [LARGE SCALE GENOMIC DNA]</scope>
    <source>
        <strain evidence="17">2N</strain>
    </source>
</reference>
<evidence type="ECO:0000259" key="15">
    <source>
        <dbReference type="PROSITE" id="PS50262"/>
    </source>
</evidence>
<dbReference type="PRINTS" id="PR00245">
    <property type="entry name" value="OLFACTORYR"/>
</dbReference>
<evidence type="ECO:0000256" key="13">
    <source>
        <dbReference type="RuleBase" id="RU000688"/>
    </source>
</evidence>
<dbReference type="GO" id="GO:0004984">
    <property type="term" value="F:olfactory receptor activity"/>
    <property type="evidence" value="ECO:0007669"/>
    <property type="project" value="InterPro"/>
</dbReference>
<comment type="similarity">
    <text evidence="3 13">Belongs to the G-protein coupled receptor 1 family.</text>
</comment>
<keyword evidence="10 14" id="KW-0472">Membrane</keyword>
<dbReference type="Pfam" id="PF13853">
    <property type="entry name" value="7tm_4"/>
    <property type="match status" value="1"/>
</dbReference>
<evidence type="ECO:0000256" key="9">
    <source>
        <dbReference type="ARBA" id="ARBA00023040"/>
    </source>
</evidence>
<dbReference type="Proteomes" id="UP000005447">
    <property type="component" value="Unassembled WGS sequence"/>
</dbReference>
<keyword evidence="11 13" id="KW-0675">Receptor</keyword>
<proteinExistence type="inferred from homology"/>
<keyword evidence="12 13" id="KW-0807">Transducer</keyword>
<feature type="transmembrane region" description="Helical" evidence="14">
    <location>
        <begin position="271"/>
        <end position="291"/>
    </location>
</feature>
<dbReference type="eggNOG" id="ENOG502SHXQ">
    <property type="taxonomic scope" value="Eukaryota"/>
</dbReference>
<evidence type="ECO:0000256" key="3">
    <source>
        <dbReference type="ARBA" id="ARBA00010663"/>
    </source>
</evidence>
<dbReference type="AlphaFoldDB" id="H0UT74"/>
<dbReference type="EMBL" id="AAKN02002189">
    <property type="status" value="NOT_ANNOTATED_CDS"/>
    <property type="molecule type" value="Genomic_DNA"/>
</dbReference>
<dbReference type="PROSITE" id="PS00237">
    <property type="entry name" value="G_PROTEIN_RECEP_F1_1"/>
    <property type="match status" value="1"/>
</dbReference>
<evidence type="ECO:0000256" key="11">
    <source>
        <dbReference type="ARBA" id="ARBA00023170"/>
    </source>
</evidence>
<dbReference type="GO" id="GO:0005886">
    <property type="term" value="C:plasma membrane"/>
    <property type="evidence" value="ECO:0007669"/>
    <property type="project" value="UniProtKB-SubCell"/>
</dbReference>
<reference evidence="16" key="3">
    <citation type="submission" date="2025-09" db="UniProtKB">
        <authorList>
            <consortium name="Ensembl"/>
        </authorList>
    </citation>
    <scope>IDENTIFICATION</scope>
    <source>
        <strain evidence="16">2N</strain>
    </source>
</reference>
<dbReference type="SUPFAM" id="SSF81321">
    <property type="entry name" value="Family A G protein-coupled receptor-like"/>
    <property type="match status" value="1"/>
</dbReference>
<dbReference type="Ensembl" id="ENSCPOT00000000114.3">
    <property type="protein sequence ID" value="ENSCPOP00000000100.3"/>
    <property type="gene ID" value="ENSCPOG00000000113.4"/>
</dbReference>
<keyword evidence="6 13" id="KW-0812">Transmembrane</keyword>
<dbReference type="Gene3D" id="1.20.1070.10">
    <property type="entry name" value="Rhodopsin 7-helix transmembrane proteins"/>
    <property type="match status" value="1"/>
</dbReference>
<evidence type="ECO:0000256" key="10">
    <source>
        <dbReference type="ARBA" id="ARBA00023136"/>
    </source>
</evidence>
<evidence type="ECO:0000256" key="1">
    <source>
        <dbReference type="ARBA" id="ARBA00002936"/>
    </source>
</evidence>
<dbReference type="OMA" id="YMYIFSV"/>
<dbReference type="PROSITE" id="PS50262">
    <property type="entry name" value="G_PROTEIN_RECEP_F1_2"/>
    <property type="match status" value="1"/>
</dbReference>
<dbReference type="InterPro" id="IPR050516">
    <property type="entry name" value="Olfactory_GPCR"/>
</dbReference>
<dbReference type="InterPro" id="IPR000725">
    <property type="entry name" value="Olfact_rcpt"/>
</dbReference>
<dbReference type="FunFam" id="1.20.1070.10:FF:000037">
    <property type="entry name" value="Olfactory receptor"/>
    <property type="match status" value="1"/>
</dbReference>
<feature type="transmembrane region" description="Helical" evidence="14">
    <location>
        <begin position="32"/>
        <end position="55"/>
    </location>
</feature>
<sequence length="316" mass="34774">LSSGVSDGKEAETVEFHLLEFSASQEVQTAHAALMLVVYLVAVSGNLLIIVLTSLDAHLQTPINLSFLDFCYISVTVPKSIINSFTHDSSISFSGCALQVFFFIDLASTEIAILTVMSYDRYVAICQPLYYEAIMDRGACVRMIALSWLSGMVSGLMHVAVTFSLPFCGSNRVPQFFCDIPQLLSLLDSKVIISEFRVMVFITCLVVVCFILITLSYVYIFSAIMRIPSKEGRFKTFSTCVPHLVVVTLFLISGSIAYVKPISSSPSILDLLLPVFYTVVPPTLNPIIYSLRNRDMKAALGRHCVRMTTQGPSPGT</sequence>
<dbReference type="FunFam" id="1.10.1220.70:FF:000001">
    <property type="entry name" value="Olfactory receptor"/>
    <property type="match status" value="1"/>
</dbReference>
<keyword evidence="8 14" id="KW-1133">Transmembrane helix</keyword>
<keyword evidence="5 14" id="KW-0716">Sensory transduction</keyword>
<keyword evidence="4 14" id="KW-1003">Cell membrane</keyword>
<organism evidence="16 17">
    <name type="scientific">Cavia porcellus</name>
    <name type="common">Guinea pig</name>
    <dbReference type="NCBI Taxonomy" id="10141"/>
    <lineage>
        <taxon>Eukaryota</taxon>
        <taxon>Metazoa</taxon>
        <taxon>Chordata</taxon>
        <taxon>Craniata</taxon>
        <taxon>Vertebrata</taxon>
        <taxon>Euteleostomi</taxon>
        <taxon>Mammalia</taxon>
        <taxon>Eutheria</taxon>
        <taxon>Euarchontoglires</taxon>
        <taxon>Glires</taxon>
        <taxon>Rodentia</taxon>
        <taxon>Hystricomorpha</taxon>
        <taxon>Caviidae</taxon>
        <taxon>Cavia</taxon>
    </lineage>
</organism>
<reference evidence="16" key="2">
    <citation type="submission" date="2025-08" db="UniProtKB">
        <authorList>
            <consortium name="Ensembl"/>
        </authorList>
    </citation>
    <scope>IDENTIFICATION</scope>
    <source>
        <strain evidence="16">2N</strain>
    </source>
</reference>
<dbReference type="InterPro" id="IPR000276">
    <property type="entry name" value="GPCR_Rhodpsn"/>
</dbReference>
<dbReference type="InParanoid" id="H0UT74"/>
<keyword evidence="9 13" id="KW-0297">G-protein coupled receptor</keyword>
<dbReference type="CDD" id="cd15227">
    <property type="entry name" value="7tmA_OR14-like"/>
    <property type="match status" value="1"/>
</dbReference>
<dbReference type="PRINTS" id="PR00237">
    <property type="entry name" value="GPCRRHODOPSN"/>
</dbReference>
<name>H0UT74_CAVPO</name>
<gene>
    <name evidence="16" type="primary">OR14L1</name>
</gene>